<dbReference type="EMBL" id="AP018052">
    <property type="protein sequence ID" value="BAZ93527.1"/>
    <property type="molecule type" value="Genomic_DNA"/>
</dbReference>
<feature type="chain" id="PRO_5012644994" evidence="2">
    <location>
        <begin position="26"/>
        <end position="308"/>
    </location>
</feature>
<proteinExistence type="predicted"/>
<protein>
    <submittedName>
        <fullName evidence="3">Glycosyltransferases</fullName>
    </submittedName>
</protein>
<keyword evidence="2" id="KW-0732">Signal</keyword>
<dbReference type="GO" id="GO:0016740">
    <property type="term" value="F:transferase activity"/>
    <property type="evidence" value="ECO:0007669"/>
    <property type="project" value="UniProtKB-KW"/>
</dbReference>
<feature type="transmembrane region" description="Helical" evidence="1">
    <location>
        <begin position="283"/>
        <end position="299"/>
    </location>
</feature>
<dbReference type="KEGG" id="ttc:FOKN1_1128"/>
<keyword evidence="1" id="KW-1133">Transmembrane helix</keyword>
<dbReference type="RefSeq" id="WP_197703006.1">
    <property type="nucleotide sequence ID" value="NZ_AP018052.1"/>
</dbReference>
<feature type="signal peptide" evidence="2">
    <location>
        <begin position="1"/>
        <end position="25"/>
    </location>
</feature>
<organism evidence="3 4">
    <name type="scientific">Thiohalobacter thiocyanaticus</name>
    <dbReference type="NCBI Taxonomy" id="585455"/>
    <lineage>
        <taxon>Bacteria</taxon>
        <taxon>Pseudomonadati</taxon>
        <taxon>Pseudomonadota</taxon>
        <taxon>Gammaproteobacteria</taxon>
        <taxon>Thiohalobacterales</taxon>
        <taxon>Thiohalobacteraceae</taxon>
        <taxon>Thiohalobacter</taxon>
    </lineage>
</organism>
<name>A0A1Z4VPJ0_9GAMM</name>
<keyword evidence="4" id="KW-1185">Reference proteome</keyword>
<evidence type="ECO:0000313" key="3">
    <source>
        <dbReference type="EMBL" id="BAZ93527.1"/>
    </source>
</evidence>
<dbReference type="Proteomes" id="UP000218765">
    <property type="component" value="Chromosome"/>
</dbReference>
<dbReference type="SUPFAM" id="SSF55486">
    <property type="entry name" value="Metalloproteases ('zincins'), catalytic domain"/>
    <property type="match status" value="1"/>
</dbReference>
<dbReference type="AlphaFoldDB" id="A0A1Z4VPJ0"/>
<reference evidence="3 4" key="1">
    <citation type="submission" date="2017-05" db="EMBL/GenBank/DDBJ databases">
        <title>Thiocyanate degradation by Thiohalobacter thiocyanaticus FOKN1.</title>
        <authorList>
            <person name="Oshiki M."/>
            <person name="Fukushima T."/>
            <person name="Kawano S."/>
            <person name="Nakagawa J."/>
        </authorList>
    </citation>
    <scope>NUCLEOTIDE SEQUENCE [LARGE SCALE GENOMIC DNA]</scope>
    <source>
        <strain evidence="3 4">FOKN1</strain>
    </source>
</reference>
<sequence>MNTYRRTLIRTALLLGVVASSSTQALTIQFDYRYDQGFFSAQERRDRLEQAAGFFAGVRDSLAPIAPSVDDHWSVWFHNPSNLGGGQVREDNLFVAADTLRVFVGGAAMGAGVLGYATTGTLEGVSGSAGFVDAVTSRGQSNTYGPGATDYGVWGGAIAFNSDASWHWGATEAGLDASRSDFLTTAVHELGHILGYGPADSWAAQQQGGLFLGAAAMAAYGGPVPVGGAHWAEGVTGHYAGQPQETLLDPSTPAGMRQYPTDLDYAGLQDIGWEVRAVPLPPALWLMGSGIMLMALTAARRKTTVDKH</sequence>
<dbReference type="Gene3D" id="3.40.390.10">
    <property type="entry name" value="Collagenase (Catalytic Domain)"/>
    <property type="match status" value="1"/>
</dbReference>
<evidence type="ECO:0000256" key="1">
    <source>
        <dbReference type="SAM" id="Phobius"/>
    </source>
</evidence>
<keyword evidence="1" id="KW-0812">Transmembrane</keyword>
<accession>A0A1Z4VPJ0</accession>
<keyword evidence="3" id="KW-0808">Transferase</keyword>
<dbReference type="GO" id="GO:0008237">
    <property type="term" value="F:metallopeptidase activity"/>
    <property type="evidence" value="ECO:0007669"/>
    <property type="project" value="InterPro"/>
</dbReference>
<dbReference type="InterPro" id="IPR024079">
    <property type="entry name" value="MetalloPept_cat_dom_sf"/>
</dbReference>
<evidence type="ECO:0000313" key="4">
    <source>
        <dbReference type="Proteomes" id="UP000218765"/>
    </source>
</evidence>
<evidence type="ECO:0000256" key="2">
    <source>
        <dbReference type="SAM" id="SignalP"/>
    </source>
</evidence>
<gene>
    <name evidence="3" type="ORF">FOKN1_1128</name>
</gene>
<keyword evidence="1" id="KW-0472">Membrane</keyword>